<reference evidence="2 3" key="1">
    <citation type="submission" date="2017-04" db="EMBL/GenBank/DDBJ databases">
        <authorList>
            <person name="Afonso C.L."/>
            <person name="Miller P.J."/>
            <person name="Scott M.A."/>
            <person name="Spackman E."/>
            <person name="Goraichik I."/>
            <person name="Dimitrov K.M."/>
            <person name="Suarez D.L."/>
            <person name="Swayne D.E."/>
        </authorList>
    </citation>
    <scope>NUCLEOTIDE SEQUENCE [LARGE SCALE GENOMIC DNA]</scope>
    <source>
        <strain evidence="2 3">DSM 43828</strain>
    </source>
</reference>
<dbReference type="InterPro" id="IPR018681">
    <property type="entry name" value="DUF2165_transmembrane"/>
</dbReference>
<protein>
    <submittedName>
        <fullName evidence="2">Predicted small integral membrane protein</fullName>
    </submittedName>
</protein>
<dbReference type="Proteomes" id="UP000192674">
    <property type="component" value="Unassembled WGS sequence"/>
</dbReference>
<dbReference type="RefSeq" id="WP_084433021.1">
    <property type="nucleotide sequence ID" value="NZ_FWXV01000010.1"/>
</dbReference>
<dbReference type="EMBL" id="FWXV01000010">
    <property type="protein sequence ID" value="SMD24515.1"/>
    <property type="molecule type" value="Genomic_DNA"/>
</dbReference>
<dbReference type="Pfam" id="PF09933">
    <property type="entry name" value="DUF2165"/>
    <property type="match status" value="1"/>
</dbReference>
<proteinExistence type="predicted"/>
<sequence length="162" mass="17840">MITRLGSLRTAIAVATGIATLYMGLVVFNNVFDFPTNRAFVEHVLAMDTTFKSDNTMWRAITNPTVALIAYIAIIIWEALTAIVLGIGFVLGVRNNDRARSYGTVGFLMMMVLFGAGFIAIGGEWFAMWQSQQWNGLQPATFNFLIASAGLILTRLPERSQP</sequence>
<feature type="transmembrane region" description="Helical" evidence="1">
    <location>
        <begin position="68"/>
        <end position="93"/>
    </location>
</feature>
<feature type="transmembrane region" description="Helical" evidence="1">
    <location>
        <begin position="12"/>
        <end position="32"/>
    </location>
</feature>
<dbReference type="OrthoDB" id="7618855at2"/>
<keyword evidence="1" id="KW-1133">Transmembrane helix</keyword>
<accession>A0A1Y5Y6M5</accession>
<name>A0A1Y5Y6M5_KIBAR</name>
<evidence type="ECO:0000313" key="3">
    <source>
        <dbReference type="Proteomes" id="UP000192674"/>
    </source>
</evidence>
<evidence type="ECO:0000256" key="1">
    <source>
        <dbReference type="SAM" id="Phobius"/>
    </source>
</evidence>
<feature type="transmembrane region" description="Helical" evidence="1">
    <location>
        <begin position="140"/>
        <end position="156"/>
    </location>
</feature>
<keyword evidence="1" id="KW-0472">Membrane</keyword>
<organism evidence="2 3">
    <name type="scientific">Kibdelosporangium aridum</name>
    <dbReference type="NCBI Taxonomy" id="2030"/>
    <lineage>
        <taxon>Bacteria</taxon>
        <taxon>Bacillati</taxon>
        <taxon>Actinomycetota</taxon>
        <taxon>Actinomycetes</taxon>
        <taxon>Pseudonocardiales</taxon>
        <taxon>Pseudonocardiaceae</taxon>
        <taxon>Kibdelosporangium</taxon>
    </lineage>
</organism>
<gene>
    <name evidence="2" type="ORF">SAMN05661093_08610</name>
</gene>
<keyword evidence="3" id="KW-1185">Reference proteome</keyword>
<feature type="transmembrane region" description="Helical" evidence="1">
    <location>
        <begin position="105"/>
        <end position="128"/>
    </location>
</feature>
<keyword evidence="1" id="KW-0812">Transmembrane</keyword>
<dbReference type="AlphaFoldDB" id="A0A1Y5Y6M5"/>
<evidence type="ECO:0000313" key="2">
    <source>
        <dbReference type="EMBL" id="SMD24515.1"/>
    </source>
</evidence>